<comment type="caution">
    <text evidence="2">The sequence shown here is derived from an EMBL/GenBank/DDBJ whole genome shotgun (WGS) entry which is preliminary data.</text>
</comment>
<sequence>MIIYPGDETNVSVQECVQEVVTDGSCSNDDQTYLTPNYYTNQLSPCYTNTDSMSPSSVHSEDVDNNYTHTKLDSNASDYGYESHGSPNSDIRLEKSNMGLSDLWHESFSELFPTLA</sequence>
<keyword evidence="3" id="KW-1185">Reference proteome</keyword>
<proteinExistence type="predicted"/>
<feature type="region of interest" description="Disordered" evidence="1">
    <location>
        <begin position="50"/>
        <end position="92"/>
    </location>
</feature>
<name>A0AA40KUE4_9HYME</name>
<gene>
    <name evidence="2" type="ORF">K0M31_014555</name>
</gene>
<organism evidence="2 3">
    <name type="scientific">Melipona bicolor</name>
    <dbReference type="NCBI Taxonomy" id="60889"/>
    <lineage>
        <taxon>Eukaryota</taxon>
        <taxon>Metazoa</taxon>
        <taxon>Ecdysozoa</taxon>
        <taxon>Arthropoda</taxon>
        <taxon>Hexapoda</taxon>
        <taxon>Insecta</taxon>
        <taxon>Pterygota</taxon>
        <taxon>Neoptera</taxon>
        <taxon>Endopterygota</taxon>
        <taxon>Hymenoptera</taxon>
        <taxon>Apocrita</taxon>
        <taxon>Aculeata</taxon>
        <taxon>Apoidea</taxon>
        <taxon>Anthophila</taxon>
        <taxon>Apidae</taxon>
        <taxon>Melipona</taxon>
    </lineage>
</organism>
<evidence type="ECO:0000256" key="1">
    <source>
        <dbReference type="SAM" id="MobiDB-lite"/>
    </source>
</evidence>
<dbReference type="EMBL" id="JAHYIQ010000004">
    <property type="protein sequence ID" value="KAK1133201.1"/>
    <property type="molecule type" value="Genomic_DNA"/>
</dbReference>
<evidence type="ECO:0000313" key="2">
    <source>
        <dbReference type="EMBL" id="KAK1133201.1"/>
    </source>
</evidence>
<accession>A0AA40KUE4</accession>
<dbReference type="Proteomes" id="UP001177670">
    <property type="component" value="Unassembled WGS sequence"/>
</dbReference>
<reference evidence="2" key="1">
    <citation type="submission" date="2021-10" db="EMBL/GenBank/DDBJ databases">
        <title>Melipona bicolor Genome sequencing and assembly.</title>
        <authorList>
            <person name="Araujo N.S."/>
            <person name="Arias M.C."/>
        </authorList>
    </citation>
    <scope>NUCLEOTIDE SEQUENCE</scope>
    <source>
        <strain evidence="2">USP_2M_L1-L4_2017</strain>
        <tissue evidence="2">Whole body</tissue>
    </source>
</reference>
<dbReference type="AlphaFoldDB" id="A0AA40KUE4"/>
<evidence type="ECO:0000313" key="3">
    <source>
        <dbReference type="Proteomes" id="UP001177670"/>
    </source>
</evidence>
<feature type="compositionally biased region" description="Polar residues" evidence="1">
    <location>
        <begin position="65"/>
        <end position="77"/>
    </location>
</feature>
<protein>
    <submittedName>
        <fullName evidence="2">Uncharacterized protein</fullName>
    </submittedName>
</protein>